<dbReference type="AlphaFoldDB" id="M7NJJ7"/>
<proteinExistence type="predicted"/>
<dbReference type="GO" id="GO:0042030">
    <property type="term" value="F:ATPase inhibitor activity"/>
    <property type="evidence" value="ECO:0007669"/>
    <property type="project" value="TreeGrafter"/>
</dbReference>
<evidence type="ECO:0000259" key="1">
    <source>
        <dbReference type="PROSITE" id="PS51836"/>
    </source>
</evidence>
<reference evidence="3" key="1">
    <citation type="journal article" date="2016" name="Nat. Commun.">
        <title>Genome analysis of three Pneumocystis species reveals adaptation mechanisms to life exclusively in mammalian hosts.</title>
        <authorList>
            <person name="Ma L."/>
            <person name="Chen Z."/>
            <person name="Huang D.W."/>
            <person name="Kutty G."/>
            <person name="Ishihara M."/>
            <person name="Wang H."/>
            <person name="Abouelleil A."/>
            <person name="Bishop L."/>
            <person name="Davey E."/>
            <person name="Deng R."/>
            <person name="Deng X."/>
            <person name="Fan L."/>
            <person name="Fantoni G."/>
            <person name="Fitzgerald M."/>
            <person name="Gogineni E."/>
            <person name="Goldberg J.M."/>
            <person name="Handley G."/>
            <person name="Hu X."/>
            <person name="Huber C."/>
            <person name="Jiao X."/>
            <person name="Jones K."/>
            <person name="Levin J.Z."/>
            <person name="Liu Y."/>
            <person name="Macdonald P."/>
            <person name="Melnikov A."/>
            <person name="Raley C."/>
            <person name="Sassi M."/>
            <person name="Sherman B.T."/>
            <person name="Song X."/>
            <person name="Sykes S."/>
            <person name="Tran B."/>
            <person name="Walsh L."/>
            <person name="Xia Y."/>
            <person name="Yang J."/>
            <person name="Young S."/>
            <person name="Zeng Q."/>
            <person name="Zheng X."/>
            <person name="Stephens R."/>
            <person name="Nusbaum C."/>
            <person name="Birren B.W."/>
            <person name="Azadi P."/>
            <person name="Lempicki R.A."/>
            <person name="Cuomo C.A."/>
            <person name="Kovacs J.A."/>
        </authorList>
    </citation>
    <scope>NUCLEOTIDE SEQUENCE [LARGE SCALE GENOMIC DNA]</scope>
    <source>
        <strain evidence="3">B123</strain>
    </source>
</reference>
<evidence type="ECO:0000313" key="2">
    <source>
        <dbReference type="EMBL" id="EMR08768.1"/>
    </source>
</evidence>
<dbReference type="GO" id="GO:0051087">
    <property type="term" value="F:protein-folding chaperone binding"/>
    <property type="evidence" value="ECO:0007669"/>
    <property type="project" value="TreeGrafter"/>
</dbReference>
<dbReference type="OrthoDB" id="10051712at2759"/>
<dbReference type="GO" id="GO:0005737">
    <property type="term" value="C:cytoplasm"/>
    <property type="evidence" value="ECO:0007669"/>
    <property type="project" value="TreeGrafter"/>
</dbReference>
<dbReference type="PROSITE" id="PS51836">
    <property type="entry name" value="DENN_FNIP12"/>
    <property type="match status" value="1"/>
</dbReference>
<name>M7NJJ7_PNEMU</name>
<dbReference type="PANTHER" id="PTHR21634:SF9">
    <property type="entry name" value="RE13835P"/>
    <property type="match status" value="1"/>
</dbReference>
<dbReference type="RefSeq" id="XP_007874983.1">
    <property type="nucleotide sequence ID" value="XM_007876792.1"/>
</dbReference>
<dbReference type="InterPro" id="IPR037545">
    <property type="entry name" value="DENN_FNIP1/2"/>
</dbReference>
<protein>
    <recommendedName>
        <fullName evidence="1">UDENN FNIP1/2-type domain-containing protein</fullName>
    </recommendedName>
</protein>
<accession>M7NJJ7</accession>
<evidence type="ECO:0000313" key="3">
    <source>
        <dbReference type="Proteomes" id="UP000011958"/>
    </source>
</evidence>
<organism evidence="2 3">
    <name type="scientific">Pneumocystis murina (strain B123)</name>
    <name type="common">Mouse pneumocystis pneumonia agent</name>
    <name type="synonym">Pneumocystis carinii f. sp. muris</name>
    <dbReference type="NCBI Taxonomy" id="1069680"/>
    <lineage>
        <taxon>Eukaryota</taxon>
        <taxon>Fungi</taxon>
        <taxon>Dikarya</taxon>
        <taxon>Ascomycota</taxon>
        <taxon>Taphrinomycotina</taxon>
        <taxon>Pneumocystomycetes</taxon>
        <taxon>Pneumocystaceae</taxon>
        <taxon>Pneumocystis</taxon>
    </lineage>
</organism>
<dbReference type="HOGENOM" id="CLU_370496_0_0_1"/>
<dbReference type="VEuPathDB" id="FungiDB:PNEG_02940"/>
<dbReference type="EMBL" id="AFWA02000014">
    <property type="protein sequence ID" value="EMR08768.1"/>
    <property type="molecule type" value="Genomic_DNA"/>
</dbReference>
<dbReference type="eggNOG" id="ENOG502R9AK">
    <property type="taxonomic scope" value="Eukaryota"/>
</dbReference>
<sequence length="751" mass="85753">MLSWLFPKKIDSFLTENINNDTFQLLHPFPNCFGIEKLKSDDIRVIIAQNIDNKAKTILFDSEKICEKEIGCSQYIKACRNEEGIKKNYSNVLLSDLNRNTYFKQTISTEMISDLMFGTVPMTYQGTITKLHPLFSSGTFFHSFLLTKLFTIESDASFSTSNSNNFSASDRYNDSLTDLSLKDSLLPNMTSFEEHKKNVLLRKESESLFTLSRLGSWESSKSIIDQSKKYPFLTNIPKMTGMSRESFKKSKPYVYAIGIIITLNINSGDFQDGYQIINQYWSILNNAANALQRSVFSVISKSLENVNCVFYKDCETLEISRIASDTNRRNFMMNSISLYNDTIICAVLKFKERILTAISAPLVIHIPKRTEQKFKEEFKALFRELDNKPCKFFFSVLLTAILSSHMEITSDFLSRDLTEILSEKKLENIVIISKNSSLARRIIYVLSGLIFHDLRNIQIIDYLWPSEGLLCLSRNHLRPCRSKESLPKQIFGWDIPYCCPLSKVQTYSMSASSIDSKMSSASTSDYAIRQSNGLYGSRLGSWFSSFLTQKNHETIVANNSNLNEDSDLQSHMSGSFHDQCSSLTSDDEDMIKSLTKVSAKLNDKGIIEIDPLNTVTEFENSSQVIDLNFHSTPYITGYLDSIHFDFILQACPPSINLELQIQNQLKQRSIDIRDSLHEFKPSEDIVSILVADLSNCAIKKFTLQRSHTDSLSSNIDENIQQMHNEHRIFNETLTCIDSSLIENIYNYILVN</sequence>
<dbReference type="GeneID" id="19896627"/>
<dbReference type="PANTHER" id="PTHR21634">
    <property type="entry name" value="RE13835P"/>
    <property type="match status" value="1"/>
</dbReference>
<comment type="caution">
    <text evidence="2">The sequence shown here is derived from an EMBL/GenBank/DDBJ whole genome shotgun (WGS) entry which is preliminary data.</text>
</comment>
<feature type="domain" description="UDENN FNIP1/2-type" evidence="1">
    <location>
        <begin position="38"/>
        <end position="751"/>
    </location>
</feature>
<dbReference type="Proteomes" id="UP000011958">
    <property type="component" value="Unassembled WGS sequence"/>
</dbReference>
<gene>
    <name evidence="2" type="ORF">PNEG_02940</name>
</gene>
<keyword evidence="3" id="KW-1185">Reference proteome</keyword>